<sequence length="373" mass="43394">MAPNQNFFKFEEILPRNIDKTSKSSIIDSPTSYNEQAKVSLPSCLSNKGFPSCDDYLSDSVLEDLENSASKRRKKNYTQLDGNNELQKEALVQYDTNSNPSESQISASHSKKPTSSFESPLKTLKFDRSVFKIEDPSSLDTFRINKITSMIGNFQENLLKINISRPEDTREKFKRAMGRGHTQADRYYSTDRESYKRRRERKNSLLNKAFKEFSLKKEFWCKFYKEKSGVELKDLNIYHSSRIKIDSLEAHFLLFLFYADMISSILVQNDHPNGKEPLPNDNKDIIQRAAKNYKCYYTHLMPGTTLPVGKQTFLDAVWLEVEGWLKHETEKEIYDILFQNTHTKKKSSHFFHAVFCYSITNLGRRISGEQKDI</sequence>
<feature type="region of interest" description="Disordered" evidence="1">
    <location>
        <begin position="96"/>
        <end position="118"/>
    </location>
</feature>
<dbReference type="EMBL" id="VDEP01000408">
    <property type="protein sequence ID" value="KAA1087959.1"/>
    <property type="molecule type" value="Genomic_DNA"/>
</dbReference>
<protein>
    <submittedName>
        <fullName evidence="3">Uncharacterized protein</fullName>
    </submittedName>
</protein>
<evidence type="ECO:0000313" key="5">
    <source>
        <dbReference type="Proteomes" id="UP000325313"/>
    </source>
</evidence>
<keyword evidence="4" id="KW-1185">Reference proteome</keyword>
<dbReference type="EMBL" id="VSWC01000119">
    <property type="protein sequence ID" value="KAA1082827.1"/>
    <property type="molecule type" value="Genomic_DNA"/>
</dbReference>
<evidence type="ECO:0000313" key="3">
    <source>
        <dbReference type="EMBL" id="KAA1087959.1"/>
    </source>
</evidence>
<accession>A0A5B0NJG0</accession>
<dbReference type="Proteomes" id="UP000324748">
    <property type="component" value="Unassembled WGS sequence"/>
</dbReference>
<feature type="compositionally biased region" description="Basic and acidic residues" evidence="1">
    <location>
        <begin position="182"/>
        <end position="194"/>
    </location>
</feature>
<comment type="caution">
    <text evidence="3">The sequence shown here is derived from an EMBL/GenBank/DDBJ whole genome shotgun (WGS) entry which is preliminary data.</text>
</comment>
<proteinExistence type="predicted"/>
<evidence type="ECO:0000256" key="1">
    <source>
        <dbReference type="SAM" id="MobiDB-lite"/>
    </source>
</evidence>
<feature type="region of interest" description="Disordered" evidence="1">
    <location>
        <begin position="174"/>
        <end position="195"/>
    </location>
</feature>
<dbReference type="AlphaFoldDB" id="A0A5B0NJG0"/>
<dbReference type="Proteomes" id="UP000325313">
    <property type="component" value="Unassembled WGS sequence"/>
</dbReference>
<reference evidence="4 5" key="1">
    <citation type="submission" date="2019-05" db="EMBL/GenBank/DDBJ databases">
        <title>Emergence of the Ug99 lineage of the wheat stem rust pathogen through somatic hybridization.</title>
        <authorList>
            <person name="Li F."/>
            <person name="Upadhyaya N.M."/>
            <person name="Sperschneider J."/>
            <person name="Matny O."/>
            <person name="Nguyen-Phuc H."/>
            <person name="Mago R."/>
            <person name="Raley C."/>
            <person name="Miller M.E."/>
            <person name="Silverstein K.A.T."/>
            <person name="Henningsen E."/>
            <person name="Hirsch C.D."/>
            <person name="Visser B."/>
            <person name="Pretorius Z.A."/>
            <person name="Steffenson B.J."/>
            <person name="Schwessinger B."/>
            <person name="Dodds P.N."/>
            <person name="Figueroa M."/>
        </authorList>
    </citation>
    <scope>NUCLEOTIDE SEQUENCE [LARGE SCALE GENOMIC DNA]</scope>
    <source>
        <strain evidence="2">21-0</strain>
        <strain evidence="3 5">Ug99</strain>
    </source>
</reference>
<evidence type="ECO:0000313" key="2">
    <source>
        <dbReference type="EMBL" id="KAA1082827.1"/>
    </source>
</evidence>
<gene>
    <name evidence="2" type="ORF">PGT21_015629</name>
    <name evidence="3" type="ORF">PGTUg99_010066</name>
</gene>
<dbReference type="OrthoDB" id="10684780at2759"/>
<organism evidence="3 5">
    <name type="scientific">Puccinia graminis f. sp. tritici</name>
    <dbReference type="NCBI Taxonomy" id="56615"/>
    <lineage>
        <taxon>Eukaryota</taxon>
        <taxon>Fungi</taxon>
        <taxon>Dikarya</taxon>
        <taxon>Basidiomycota</taxon>
        <taxon>Pucciniomycotina</taxon>
        <taxon>Pucciniomycetes</taxon>
        <taxon>Pucciniales</taxon>
        <taxon>Pucciniaceae</taxon>
        <taxon>Puccinia</taxon>
    </lineage>
</organism>
<name>A0A5B0NJG0_PUCGR</name>
<evidence type="ECO:0000313" key="4">
    <source>
        <dbReference type="Proteomes" id="UP000324748"/>
    </source>
</evidence>